<dbReference type="PANTHER" id="PTHR45993:SF6">
    <property type="entry name" value="C2H2-TYPE DOMAIN-CONTAINING PROTEIN"/>
    <property type="match status" value="1"/>
</dbReference>
<keyword evidence="9" id="KW-0804">Transcription</keyword>
<evidence type="ECO:0000256" key="6">
    <source>
        <dbReference type="ARBA" id="ARBA00022833"/>
    </source>
</evidence>
<accession>A0A5K3EUQ7</accession>
<dbReference type="InterPro" id="IPR036236">
    <property type="entry name" value="Znf_C2H2_sf"/>
</dbReference>
<dbReference type="GO" id="GO:0008270">
    <property type="term" value="F:zinc ion binding"/>
    <property type="evidence" value="ECO:0007669"/>
    <property type="project" value="UniProtKB-KW"/>
</dbReference>
<reference evidence="14" key="1">
    <citation type="submission" date="2019-11" db="UniProtKB">
        <authorList>
            <consortium name="WormBaseParasite"/>
        </authorList>
    </citation>
    <scope>IDENTIFICATION</scope>
</reference>
<proteinExistence type="predicted"/>
<dbReference type="InterPro" id="IPR013087">
    <property type="entry name" value="Znf_C2H2_type"/>
</dbReference>
<keyword evidence="4" id="KW-0677">Repeat</keyword>
<dbReference type="PANTHER" id="PTHR45993">
    <property type="entry name" value="B-CELL LYMPHOMA/LEUKEMIA 11"/>
    <property type="match status" value="1"/>
</dbReference>
<keyword evidence="10" id="KW-0539">Nucleus</keyword>
<dbReference type="AlphaFoldDB" id="A0A5K3EUQ7"/>
<name>A0A5K3EUQ7_MESCO</name>
<dbReference type="PROSITE" id="PS00028">
    <property type="entry name" value="ZINC_FINGER_C2H2_1"/>
    <property type="match status" value="2"/>
</dbReference>
<feature type="region of interest" description="Disordered" evidence="12">
    <location>
        <begin position="109"/>
        <end position="131"/>
    </location>
</feature>
<keyword evidence="8" id="KW-0805">Transcription regulation</keyword>
<dbReference type="GO" id="GO:0006357">
    <property type="term" value="P:regulation of transcription by RNA polymerase II"/>
    <property type="evidence" value="ECO:0007669"/>
    <property type="project" value="TreeGrafter"/>
</dbReference>
<dbReference type="SUPFAM" id="SSF57667">
    <property type="entry name" value="beta-beta-alpha zinc fingers"/>
    <property type="match status" value="1"/>
</dbReference>
<feature type="compositionally biased region" description="Polar residues" evidence="12">
    <location>
        <begin position="114"/>
        <end position="127"/>
    </location>
</feature>
<dbReference type="WBParaSite" id="MCU_003239-RA">
    <property type="protein sequence ID" value="MCU_003239-RA"/>
    <property type="gene ID" value="MCU_003239"/>
</dbReference>
<keyword evidence="5 11" id="KW-0863">Zinc-finger</keyword>
<comment type="subcellular location">
    <subcellularLocation>
        <location evidence="1">Nucleus</location>
    </subcellularLocation>
</comment>
<evidence type="ECO:0000256" key="10">
    <source>
        <dbReference type="ARBA" id="ARBA00023242"/>
    </source>
</evidence>
<keyword evidence="6" id="KW-0862">Zinc</keyword>
<keyword evidence="7" id="KW-0832">Ubl conjugation</keyword>
<dbReference type="Pfam" id="PF00096">
    <property type="entry name" value="zf-C2H2"/>
    <property type="match status" value="2"/>
</dbReference>
<sequence>MKSPRPTRPIFAVEDMIDPCVEEQASTSTQTFNCSESSNASATPSDAPEDLSVNSSKDHEPLKLGSTSLIDEPKPEPPPDQTAGDDAKALPRLLFFNLFSQLLNSGLLPPSPTPSVQNGATSQVQRRGSQREKRSDTCEFCGKVFKNCSNLTVHRRSHTGDKPYKCALCPYACAQSSKLTRHMNTHKKKGKSSLYCRYCFTPFIVASTLEKHKRRCSARAIASTSYMLSASLSQVSPPTVINSVSQQPLPQAGSSTPVSGVAALAEAAAALASASAPAAAASTSVAGPSTPVPGVAALAELAAAALASASAPAAAASTPVAGAAAAPVQPLLTLPPPQLLLPQNSQAAYYSALLEWFKVLNSTFLPNKS</sequence>
<dbReference type="Gene3D" id="3.30.160.60">
    <property type="entry name" value="Classic Zinc Finger"/>
    <property type="match status" value="2"/>
</dbReference>
<dbReference type="GO" id="GO:0000978">
    <property type="term" value="F:RNA polymerase II cis-regulatory region sequence-specific DNA binding"/>
    <property type="evidence" value="ECO:0007669"/>
    <property type="project" value="TreeGrafter"/>
</dbReference>
<protein>
    <submittedName>
        <fullName evidence="14">C2H2-type domain-containing protein</fullName>
    </submittedName>
</protein>
<evidence type="ECO:0000256" key="2">
    <source>
        <dbReference type="ARBA" id="ARBA00022499"/>
    </source>
</evidence>
<dbReference type="GO" id="GO:0003700">
    <property type="term" value="F:DNA-binding transcription factor activity"/>
    <property type="evidence" value="ECO:0007669"/>
    <property type="project" value="TreeGrafter"/>
</dbReference>
<evidence type="ECO:0000256" key="8">
    <source>
        <dbReference type="ARBA" id="ARBA00023015"/>
    </source>
</evidence>
<evidence type="ECO:0000256" key="1">
    <source>
        <dbReference type="ARBA" id="ARBA00004123"/>
    </source>
</evidence>
<dbReference type="SMART" id="SM00355">
    <property type="entry name" value="ZnF_C2H2"/>
    <property type="match status" value="2"/>
</dbReference>
<feature type="domain" description="C2H2-type" evidence="13">
    <location>
        <begin position="164"/>
        <end position="191"/>
    </location>
</feature>
<evidence type="ECO:0000259" key="13">
    <source>
        <dbReference type="PROSITE" id="PS50157"/>
    </source>
</evidence>
<dbReference type="FunFam" id="3.30.160.60:FF:001175">
    <property type="entry name" value="Zinc finger, C2H2 type"/>
    <property type="match status" value="1"/>
</dbReference>
<evidence type="ECO:0000256" key="12">
    <source>
        <dbReference type="SAM" id="MobiDB-lite"/>
    </source>
</evidence>
<evidence type="ECO:0000256" key="4">
    <source>
        <dbReference type="ARBA" id="ARBA00022737"/>
    </source>
</evidence>
<dbReference type="FunFam" id="3.30.160.60:FF:000046">
    <property type="entry name" value="Putative B-cell lymphoma/leukemia 11A"/>
    <property type="match status" value="1"/>
</dbReference>
<evidence type="ECO:0000256" key="9">
    <source>
        <dbReference type="ARBA" id="ARBA00023163"/>
    </source>
</evidence>
<evidence type="ECO:0000256" key="11">
    <source>
        <dbReference type="PROSITE-ProRule" id="PRU00042"/>
    </source>
</evidence>
<keyword evidence="2" id="KW-1017">Isopeptide bond</keyword>
<organism evidence="14">
    <name type="scientific">Mesocestoides corti</name>
    <name type="common">Flatworm</name>
    <dbReference type="NCBI Taxonomy" id="53468"/>
    <lineage>
        <taxon>Eukaryota</taxon>
        <taxon>Metazoa</taxon>
        <taxon>Spiralia</taxon>
        <taxon>Lophotrochozoa</taxon>
        <taxon>Platyhelminthes</taxon>
        <taxon>Cestoda</taxon>
        <taxon>Eucestoda</taxon>
        <taxon>Cyclophyllidea</taxon>
        <taxon>Mesocestoididae</taxon>
        <taxon>Mesocestoides</taxon>
    </lineage>
</organism>
<feature type="region of interest" description="Disordered" evidence="12">
    <location>
        <begin position="21"/>
        <end position="86"/>
    </location>
</feature>
<keyword evidence="3" id="KW-0479">Metal-binding</keyword>
<dbReference type="InterPro" id="IPR051497">
    <property type="entry name" value="Dev/Hematopoietic_TF"/>
</dbReference>
<evidence type="ECO:0000256" key="3">
    <source>
        <dbReference type="ARBA" id="ARBA00022723"/>
    </source>
</evidence>
<evidence type="ECO:0000256" key="5">
    <source>
        <dbReference type="ARBA" id="ARBA00022771"/>
    </source>
</evidence>
<dbReference type="PROSITE" id="PS50157">
    <property type="entry name" value="ZINC_FINGER_C2H2_2"/>
    <property type="match status" value="2"/>
</dbReference>
<evidence type="ECO:0000256" key="7">
    <source>
        <dbReference type="ARBA" id="ARBA00022843"/>
    </source>
</evidence>
<feature type="compositionally biased region" description="Polar residues" evidence="12">
    <location>
        <begin position="24"/>
        <end position="44"/>
    </location>
</feature>
<feature type="domain" description="C2H2-type" evidence="13">
    <location>
        <begin position="136"/>
        <end position="163"/>
    </location>
</feature>
<dbReference type="GO" id="GO:0005634">
    <property type="term" value="C:nucleus"/>
    <property type="evidence" value="ECO:0007669"/>
    <property type="project" value="UniProtKB-SubCell"/>
</dbReference>
<evidence type="ECO:0000313" key="14">
    <source>
        <dbReference type="WBParaSite" id="MCU_003239-RA"/>
    </source>
</evidence>